<dbReference type="GO" id="GO:0016301">
    <property type="term" value="F:kinase activity"/>
    <property type="evidence" value="ECO:0007669"/>
    <property type="project" value="UniProtKB-KW"/>
</dbReference>
<feature type="compositionally biased region" description="Basic residues" evidence="2">
    <location>
        <begin position="282"/>
        <end position="307"/>
    </location>
</feature>
<name>A0AB39ZUV6_DROSZ</name>
<evidence type="ECO:0000313" key="3">
    <source>
        <dbReference type="Proteomes" id="UP001652628"/>
    </source>
</evidence>
<dbReference type="Proteomes" id="UP001652628">
    <property type="component" value="Chromosome 2R"/>
</dbReference>
<evidence type="ECO:0000256" key="1">
    <source>
        <dbReference type="SAM" id="Coils"/>
    </source>
</evidence>
<evidence type="ECO:0000256" key="2">
    <source>
        <dbReference type="SAM" id="MobiDB-lite"/>
    </source>
</evidence>
<feature type="region of interest" description="Disordered" evidence="2">
    <location>
        <begin position="193"/>
        <end position="339"/>
    </location>
</feature>
<keyword evidence="4" id="KW-0418">Kinase</keyword>
<organism evidence="3 4">
    <name type="scientific">Drosophila suzukii</name>
    <name type="common">Spotted-wing drosophila fruit fly</name>
    <dbReference type="NCBI Taxonomy" id="28584"/>
    <lineage>
        <taxon>Eukaryota</taxon>
        <taxon>Metazoa</taxon>
        <taxon>Ecdysozoa</taxon>
        <taxon>Arthropoda</taxon>
        <taxon>Hexapoda</taxon>
        <taxon>Insecta</taxon>
        <taxon>Pterygota</taxon>
        <taxon>Neoptera</taxon>
        <taxon>Endopterygota</taxon>
        <taxon>Diptera</taxon>
        <taxon>Brachycera</taxon>
        <taxon>Muscomorpha</taxon>
        <taxon>Ephydroidea</taxon>
        <taxon>Drosophilidae</taxon>
        <taxon>Drosophila</taxon>
        <taxon>Sophophora</taxon>
    </lineage>
</organism>
<dbReference type="AlphaFoldDB" id="A0AB39ZUV6"/>
<dbReference type="GeneID" id="108019908"/>
<keyword evidence="1" id="KW-0175">Coiled coil</keyword>
<feature type="region of interest" description="Disordered" evidence="2">
    <location>
        <begin position="725"/>
        <end position="753"/>
    </location>
</feature>
<evidence type="ECO:0000313" key="4">
    <source>
        <dbReference type="RefSeq" id="XP_016943495.3"/>
    </source>
</evidence>
<keyword evidence="3" id="KW-1185">Reference proteome</keyword>
<protein>
    <submittedName>
        <fullName evidence="4">Serine/threonine-protein kinase PRP4 homolog isoform X1</fullName>
    </submittedName>
</protein>
<feature type="region of interest" description="Disordered" evidence="2">
    <location>
        <begin position="1"/>
        <end position="28"/>
    </location>
</feature>
<gene>
    <name evidence="4" type="primary">FLASH</name>
</gene>
<feature type="compositionally biased region" description="Basic and acidic residues" evidence="2">
    <location>
        <begin position="193"/>
        <end position="257"/>
    </location>
</feature>
<feature type="region of interest" description="Disordered" evidence="2">
    <location>
        <begin position="354"/>
        <end position="377"/>
    </location>
</feature>
<sequence length="842" mass="95252">MADHFSAVGREQEAMANRKTNGSGDLLEDNVFATKSPEELVLSEALDELLELRDHQLPDVTAKGWTEPGKKNRSLDLDIYDDLDEPQYSTKPEEKDRSLDLDIYDDLDDFQKAEDHKTKELLAWEDKHEKAQAEIQSLKTENKALGKKIKAMEVNLQNLLNTAKAEVKRKEALIAQLRKEKDDLCFRRKRVRDVEEPGERDHDSKRLKETQSRALAKKDPETERNPFKTVPKEDAKANSKNDIKKASKKEDVKKSDSGSRSPKQGQPKITERRSSTNPRRPENRHKSRDRRHSRSRSPRHSGRRDQHRSREISSRQVGRRSRSQSPRTKMPEENCQGMNAPFYDKIKVQRGDSPHLELPKTATNLQPSRKGVPKQTDITSEFKSSCSFDIKEHTKDPQPAGGFFSEVSQLKREIIPGLHLISQTESLNFVQDQIELAKMETMIVENSDFHLEDTTHDKLKKTSTKLDPKVSQLDGKIKSISPQHSTIEVLQLEGEELTKEPSKAMDVKTDKSQKGRDQIELTKAATVHAERDSLVKQNSNAWPAKEIQTPSELTRLNKSDIGIRIIEDIRLPEMADIDHIAVKVDSQCQTPTAITNSASSDQNIVLVSVTPQERRDPICTSYADDTPMKTADVLYAKPDSTKLDHNDENDEIILEAAMDLLTSEKDAPNTVDPSYPNLSIEEDAIEMALEQLHQQSPDETVVTSTSNRALQTPKQNLVTILTRSPIQQSPLKSKTKSKKISPTATPEKLATEKTPLKKRKVNMDSPTEVPPVSRLDFTIDETLANSFGGDDTSTVTKRCSLGHTDYQYEQIKDEVILRVKRRCRRRRPATAEMPAGAANQPI</sequence>
<proteinExistence type="predicted"/>
<dbReference type="RefSeq" id="XP_016943495.3">
    <property type="nucleotide sequence ID" value="XM_017088006.4"/>
</dbReference>
<keyword evidence="4" id="KW-0808">Transferase</keyword>
<feature type="coiled-coil region" evidence="1">
    <location>
        <begin position="121"/>
        <end position="180"/>
    </location>
</feature>
<reference evidence="4" key="1">
    <citation type="submission" date="2025-08" db="UniProtKB">
        <authorList>
            <consortium name="RefSeq"/>
        </authorList>
    </citation>
    <scope>IDENTIFICATION</scope>
</reference>
<accession>A0AB39ZUV6</accession>